<dbReference type="Proteomes" id="UP001211006">
    <property type="component" value="Unassembled WGS sequence"/>
</dbReference>
<dbReference type="GO" id="GO:0003677">
    <property type="term" value="F:DNA binding"/>
    <property type="evidence" value="ECO:0007669"/>
    <property type="project" value="UniProtKB-KW"/>
</dbReference>
<sequence>VAANNFKFTESDRTRENRETVKRDNNNVYDFLDSDGYVRLKADLSASSKELYEAYQIYCTENNLPALKPRSFSEALIACQSRYNLEYCNNVTNAAGRRVRGFLGIEVLVRNHISVFSGDSMRTYVPEDVPEEWRR</sequence>
<dbReference type="EMBL" id="JAQLWO010000049">
    <property type="protein sequence ID" value="MDB7908869.1"/>
    <property type="molecule type" value="Genomic_DNA"/>
</dbReference>
<dbReference type="Pfam" id="PF03288">
    <property type="entry name" value="Pox_D5"/>
    <property type="match status" value="1"/>
</dbReference>
<name>A0AAW6CAL9_FLAPL</name>
<reference evidence="2" key="1">
    <citation type="submission" date="2023-01" db="EMBL/GenBank/DDBJ databases">
        <title>Human gut microbiome strain richness.</title>
        <authorList>
            <person name="Chen-Liaw A."/>
        </authorList>
    </citation>
    <scope>NUCLEOTIDE SEQUENCE</scope>
    <source>
        <strain evidence="2">2225st1_A6_2225SCRN_200828</strain>
    </source>
</reference>
<organism evidence="2 3">
    <name type="scientific">Flavonifractor plautii</name>
    <name type="common">Fusobacterium plautii</name>
    <dbReference type="NCBI Taxonomy" id="292800"/>
    <lineage>
        <taxon>Bacteria</taxon>
        <taxon>Bacillati</taxon>
        <taxon>Bacillota</taxon>
        <taxon>Clostridia</taxon>
        <taxon>Eubacteriales</taxon>
        <taxon>Oscillospiraceae</taxon>
        <taxon>Flavonifractor</taxon>
    </lineage>
</organism>
<feature type="domain" description="DNA primase/nucleoside triphosphatase C-terminal" evidence="1">
    <location>
        <begin position="23"/>
        <end position="77"/>
    </location>
</feature>
<dbReference type="InterPro" id="IPR004968">
    <property type="entry name" value="DNA_primase/NTPase_C"/>
</dbReference>
<feature type="non-terminal residue" evidence="2">
    <location>
        <position position="1"/>
    </location>
</feature>
<evidence type="ECO:0000259" key="1">
    <source>
        <dbReference type="Pfam" id="PF03288"/>
    </source>
</evidence>
<evidence type="ECO:0000313" key="3">
    <source>
        <dbReference type="Proteomes" id="UP001211006"/>
    </source>
</evidence>
<comment type="caution">
    <text evidence="2">The sequence shown here is derived from an EMBL/GenBank/DDBJ whole genome shotgun (WGS) entry which is preliminary data.</text>
</comment>
<dbReference type="RefSeq" id="WP_271909004.1">
    <property type="nucleotide sequence ID" value="NZ_JAQLWO010000049.1"/>
</dbReference>
<protein>
    <submittedName>
        <fullName evidence="2">Primase-like DNA-binding domain-containing protein</fullName>
    </submittedName>
</protein>
<gene>
    <name evidence="2" type="ORF">PND83_23075</name>
</gene>
<keyword evidence="2" id="KW-0238">DNA-binding</keyword>
<accession>A0AAW6CAL9</accession>
<dbReference type="AlphaFoldDB" id="A0AAW6CAL9"/>
<evidence type="ECO:0000313" key="2">
    <source>
        <dbReference type="EMBL" id="MDB7908869.1"/>
    </source>
</evidence>
<proteinExistence type="predicted"/>